<dbReference type="PANTHER" id="PTHR12110:SF41">
    <property type="entry name" value="INOSOSE DEHYDRATASE"/>
    <property type="match status" value="1"/>
</dbReference>
<feature type="domain" description="Xylose isomerase-like TIM barrel" evidence="1">
    <location>
        <begin position="57"/>
        <end position="193"/>
    </location>
</feature>
<name>A0A7V8NT26_9BACT</name>
<dbReference type="InterPro" id="IPR036237">
    <property type="entry name" value="Xyl_isomerase-like_sf"/>
</dbReference>
<feature type="non-terminal residue" evidence="2">
    <location>
        <position position="1"/>
    </location>
</feature>
<gene>
    <name evidence="2" type="ORF">HRJ53_18415</name>
</gene>
<dbReference type="Gene3D" id="3.20.20.150">
    <property type="entry name" value="Divalent-metal-dependent TIM barrel enzymes"/>
    <property type="match status" value="1"/>
</dbReference>
<accession>A0A7V8NT26</accession>
<evidence type="ECO:0000313" key="2">
    <source>
        <dbReference type="EMBL" id="MBA0086960.1"/>
    </source>
</evidence>
<evidence type="ECO:0000259" key="1">
    <source>
        <dbReference type="Pfam" id="PF01261"/>
    </source>
</evidence>
<comment type="caution">
    <text evidence="2">The sequence shown here is derived from an EMBL/GenBank/DDBJ whole genome shotgun (WGS) entry which is preliminary data.</text>
</comment>
<evidence type="ECO:0000313" key="3">
    <source>
        <dbReference type="Proteomes" id="UP000567293"/>
    </source>
</evidence>
<dbReference type="EMBL" id="JACDQQ010001761">
    <property type="protein sequence ID" value="MBA0086960.1"/>
    <property type="molecule type" value="Genomic_DNA"/>
</dbReference>
<keyword evidence="3" id="KW-1185">Reference proteome</keyword>
<organism evidence="2 3">
    <name type="scientific">Candidatus Acidiferrum panamense</name>
    <dbReference type="NCBI Taxonomy" id="2741543"/>
    <lineage>
        <taxon>Bacteria</taxon>
        <taxon>Pseudomonadati</taxon>
        <taxon>Acidobacteriota</taxon>
        <taxon>Terriglobia</taxon>
        <taxon>Candidatus Acidiferrales</taxon>
        <taxon>Candidatus Acidiferrum</taxon>
    </lineage>
</organism>
<sequence>QEIRKKFDTAGLNLFSYVMTFDLDFTDEEIDAVFMQMQALKVGCFCTNQSRLDVAPRLVPFAEKYRIRPAWHPHAMVNDPNEVATPESMEKLLAISKQFAINLDIGHFTAGNNDAADFLKKHHDRITHIHVKDRKRNGGANVALGTGDTPIKECLTLIRDNKWPIYGIIEREYRDAPGNAVEQTKSQMEYLKQILNS</sequence>
<reference evidence="2" key="1">
    <citation type="submission" date="2020-06" db="EMBL/GenBank/DDBJ databases">
        <title>Legume-microbial interactions unlock mineral nutrients during tropical forest succession.</title>
        <authorList>
            <person name="Epihov D.Z."/>
        </authorList>
    </citation>
    <scope>NUCLEOTIDE SEQUENCE [LARGE SCALE GENOMIC DNA]</scope>
    <source>
        <strain evidence="2">Pan2503</strain>
    </source>
</reference>
<proteinExistence type="predicted"/>
<dbReference type="InterPro" id="IPR050312">
    <property type="entry name" value="IolE/XylAMocC-like"/>
</dbReference>
<dbReference type="Pfam" id="PF01261">
    <property type="entry name" value="AP_endonuc_2"/>
    <property type="match status" value="1"/>
</dbReference>
<dbReference type="PANTHER" id="PTHR12110">
    <property type="entry name" value="HYDROXYPYRUVATE ISOMERASE"/>
    <property type="match status" value="1"/>
</dbReference>
<dbReference type="SUPFAM" id="SSF51658">
    <property type="entry name" value="Xylose isomerase-like"/>
    <property type="match status" value="1"/>
</dbReference>
<dbReference type="InterPro" id="IPR013022">
    <property type="entry name" value="Xyl_isomerase-like_TIM-brl"/>
</dbReference>
<protein>
    <submittedName>
        <fullName evidence="2">TIM barrel protein</fullName>
    </submittedName>
</protein>
<dbReference type="AlphaFoldDB" id="A0A7V8NT26"/>
<dbReference type="Proteomes" id="UP000567293">
    <property type="component" value="Unassembled WGS sequence"/>
</dbReference>